<dbReference type="GO" id="GO:0005737">
    <property type="term" value="C:cytoplasm"/>
    <property type="evidence" value="ECO:0007669"/>
    <property type="project" value="UniProtKB-SubCell"/>
</dbReference>
<keyword evidence="3 6" id="KW-0547">Nucleotide-binding</keyword>
<evidence type="ECO:0000256" key="4">
    <source>
        <dbReference type="ARBA" id="ARBA00022840"/>
    </source>
</evidence>
<dbReference type="GO" id="GO:0005524">
    <property type="term" value="F:ATP binding"/>
    <property type="evidence" value="ECO:0007669"/>
    <property type="project" value="UniProtKB-UniRule"/>
</dbReference>
<dbReference type="HAMAP" id="MF_01161">
    <property type="entry name" value="tRNA_Ile_lys_synt"/>
    <property type="match status" value="1"/>
</dbReference>
<gene>
    <name evidence="6 9" type="primary">tilS</name>
    <name evidence="9" type="ORF">GN330_03720</name>
</gene>
<dbReference type="InterPro" id="IPR011063">
    <property type="entry name" value="TilS/TtcA_N"/>
</dbReference>
<dbReference type="GO" id="GO:0032267">
    <property type="term" value="F:tRNA(Ile)-lysidine synthase activity"/>
    <property type="evidence" value="ECO:0007669"/>
    <property type="project" value="UniProtKB-EC"/>
</dbReference>
<comment type="catalytic activity">
    <reaction evidence="5 6">
        <text>cytidine(34) in tRNA(Ile2) + L-lysine + ATP = lysidine(34) in tRNA(Ile2) + AMP + diphosphate + H(+)</text>
        <dbReference type="Rhea" id="RHEA:43744"/>
        <dbReference type="Rhea" id="RHEA-COMP:10625"/>
        <dbReference type="Rhea" id="RHEA-COMP:10670"/>
        <dbReference type="ChEBI" id="CHEBI:15378"/>
        <dbReference type="ChEBI" id="CHEBI:30616"/>
        <dbReference type="ChEBI" id="CHEBI:32551"/>
        <dbReference type="ChEBI" id="CHEBI:33019"/>
        <dbReference type="ChEBI" id="CHEBI:82748"/>
        <dbReference type="ChEBI" id="CHEBI:83665"/>
        <dbReference type="ChEBI" id="CHEBI:456215"/>
        <dbReference type="EC" id="6.3.4.19"/>
    </reaction>
</comment>
<evidence type="ECO:0000256" key="2">
    <source>
        <dbReference type="ARBA" id="ARBA00022694"/>
    </source>
</evidence>
<feature type="binding site" evidence="6">
    <location>
        <begin position="59"/>
        <end position="64"/>
    </location>
    <ligand>
        <name>ATP</name>
        <dbReference type="ChEBI" id="CHEBI:30616"/>
    </ligand>
</feature>
<dbReference type="PANTHER" id="PTHR43033:SF1">
    <property type="entry name" value="TRNA(ILE)-LYSIDINE SYNTHASE-RELATED"/>
    <property type="match status" value="1"/>
</dbReference>
<evidence type="ECO:0000313" key="10">
    <source>
        <dbReference type="Proteomes" id="UP000463224"/>
    </source>
</evidence>
<evidence type="ECO:0000313" key="9">
    <source>
        <dbReference type="EMBL" id="MVA96352.1"/>
    </source>
</evidence>
<sequence>MRDLSGDREALPQYLAGAEGTGEGRTGARRLLSTAGIDPDQLFSDLVLPAAGPVVVAVSGGGDSLALLVLLNDHFSRHARDRAILAVTVDHGLRPGAAREAHHVGAICARLGIAHRILAWQGAKPDTGLMAAARQARYDLIFQAARESGAAMIMTAHTRDDQAETVFMRRARGAGRGLAGIAPATLLRGRVWVMRPLLDIARATLRDMLRGRGLAWVDDPSNQDRAYERVRARSCLAADPGLADALVSAGRAAQGERVALGLRAAAVVRDRARMPAPGLVRLDPDVARTDDASAAGLALSALVAVVGGRARLVEDGRADKLFARLAGGPVRATLAGAVIDARKTGIFLYRELRAGWTGAVPARVGALWDQRYRIETIPAGAVAVETRGRGRPGGPVVADPDCPAALQRAALAGEPVFMDADGRDIDNGASGFARVVSPFACYLPVFDFEPAAALGALFGCPPLPAPPLRGHNAA</sequence>
<dbReference type="CDD" id="cd01992">
    <property type="entry name" value="TilS_N"/>
    <property type="match status" value="1"/>
</dbReference>
<keyword evidence="10" id="KW-1185">Reference proteome</keyword>
<keyword evidence="1 6" id="KW-0436">Ligase</keyword>
<dbReference type="EC" id="6.3.4.19" evidence="6"/>
<feature type="region of interest" description="Disordered" evidence="7">
    <location>
        <begin position="1"/>
        <end position="24"/>
    </location>
</feature>
<organism evidence="9 10">
    <name type="scientific">Nitratireductor arenosus</name>
    <dbReference type="NCBI Taxonomy" id="2682096"/>
    <lineage>
        <taxon>Bacteria</taxon>
        <taxon>Pseudomonadati</taxon>
        <taxon>Pseudomonadota</taxon>
        <taxon>Alphaproteobacteria</taxon>
        <taxon>Hyphomicrobiales</taxon>
        <taxon>Phyllobacteriaceae</taxon>
        <taxon>Nitratireductor</taxon>
    </lineage>
</organism>
<dbReference type="NCBIfam" id="TIGR02432">
    <property type="entry name" value="lysidine_TilS_N"/>
    <property type="match status" value="1"/>
</dbReference>
<evidence type="ECO:0000256" key="5">
    <source>
        <dbReference type="ARBA" id="ARBA00048539"/>
    </source>
</evidence>
<evidence type="ECO:0000259" key="8">
    <source>
        <dbReference type="Pfam" id="PF01171"/>
    </source>
</evidence>
<dbReference type="AlphaFoldDB" id="A0A844QAY3"/>
<evidence type="ECO:0000256" key="1">
    <source>
        <dbReference type="ARBA" id="ARBA00022598"/>
    </source>
</evidence>
<dbReference type="GO" id="GO:0006400">
    <property type="term" value="P:tRNA modification"/>
    <property type="evidence" value="ECO:0007669"/>
    <property type="project" value="UniProtKB-UniRule"/>
</dbReference>
<keyword evidence="4 6" id="KW-0067">ATP-binding</keyword>
<feature type="domain" description="tRNA(Ile)-lysidine/2-thiocytidine synthase N-terminal" evidence="8">
    <location>
        <begin position="54"/>
        <end position="233"/>
    </location>
</feature>
<keyword evidence="6" id="KW-0963">Cytoplasm</keyword>
<evidence type="ECO:0000256" key="6">
    <source>
        <dbReference type="HAMAP-Rule" id="MF_01161"/>
    </source>
</evidence>
<dbReference type="PANTHER" id="PTHR43033">
    <property type="entry name" value="TRNA(ILE)-LYSIDINE SYNTHASE-RELATED"/>
    <property type="match status" value="1"/>
</dbReference>
<accession>A0A844QAY3</accession>
<comment type="similarity">
    <text evidence="6">Belongs to the tRNA(Ile)-lysidine synthase family.</text>
</comment>
<comment type="caution">
    <text evidence="9">The sequence shown here is derived from an EMBL/GenBank/DDBJ whole genome shotgun (WGS) entry which is preliminary data.</text>
</comment>
<evidence type="ECO:0000256" key="7">
    <source>
        <dbReference type="SAM" id="MobiDB-lite"/>
    </source>
</evidence>
<dbReference type="SUPFAM" id="SSF52402">
    <property type="entry name" value="Adenine nucleotide alpha hydrolases-like"/>
    <property type="match status" value="1"/>
</dbReference>
<feature type="compositionally biased region" description="Basic and acidic residues" evidence="7">
    <location>
        <begin position="1"/>
        <end position="10"/>
    </location>
</feature>
<reference evidence="9 10" key="1">
    <citation type="submission" date="2019-12" db="EMBL/GenBank/DDBJ databases">
        <title>Nitratireductor arenosus sp. nov., Isolated from sea sand, Jeju island, South Korea.</title>
        <authorList>
            <person name="Kim W."/>
        </authorList>
    </citation>
    <scope>NUCLEOTIDE SEQUENCE [LARGE SCALE GENOMIC DNA]</scope>
    <source>
        <strain evidence="9 10">CAU 1489</strain>
    </source>
</reference>
<dbReference type="Proteomes" id="UP000463224">
    <property type="component" value="Unassembled WGS sequence"/>
</dbReference>
<keyword evidence="2 6" id="KW-0819">tRNA processing</keyword>
<dbReference type="InterPro" id="IPR012795">
    <property type="entry name" value="tRNA_Ile_lys_synt_N"/>
</dbReference>
<comment type="subcellular location">
    <subcellularLocation>
        <location evidence="6">Cytoplasm</location>
    </subcellularLocation>
</comment>
<dbReference type="Pfam" id="PF01171">
    <property type="entry name" value="ATP_bind_3"/>
    <property type="match status" value="1"/>
</dbReference>
<dbReference type="InterPro" id="IPR014729">
    <property type="entry name" value="Rossmann-like_a/b/a_fold"/>
</dbReference>
<protein>
    <recommendedName>
        <fullName evidence="6">tRNA(Ile)-lysidine synthase</fullName>
        <ecNumber evidence="6">6.3.4.19</ecNumber>
    </recommendedName>
    <alternativeName>
        <fullName evidence="6">tRNA(Ile)-2-lysyl-cytidine synthase</fullName>
    </alternativeName>
    <alternativeName>
        <fullName evidence="6">tRNA(Ile)-lysidine synthetase</fullName>
    </alternativeName>
</protein>
<dbReference type="InterPro" id="IPR012094">
    <property type="entry name" value="tRNA_Ile_lys_synt"/>
</dbReference>
<name>A0A844QAY3_9HYPH</name>
<evidence type="ECO:0000256" key="3">
    <source>
        <dbReference type="ARBA" id="ARBA00022741"/>
    </source>
</evidence>
<dbReference type="EMBL" id="WPHG01000001">
    <property type="protein sequence ID" value="MVA96352.1"/>
    <property type="molecule type" value="Genomic_DNA"/>
</dbReference>
<comment type="domain">
    <text evidence="6">The N-terminal region contains the highly conserved SGGXDS motif, predicted to be a P-loop motif involved in ATP binding.</text>
</comment>
<dbReference type="Gene3D" id="3.40.50.620">
    <property type="entry name" value="HUPs"/>
    <property type="match status" value="1"/>
</dbReference>
<proteinExistence type="inferred from homology"/>
<comment type="function">
    <text evidence="6">Ligates lysine onto the cytidine present at position 34 of the AUA codon-specific tRNA(Ile) that contains the anticodon CAU, in an ATP-dependent manner. Cytidine is converted to lysidine, thus changing the amino acid specificity of the tRNA from methionine to isoleucine.</text>
</comment>